<keyword evidence="3" id="KW-1185">Reference proteome</keyword>
<dbReference type="Proteomes" id="UP000270299">
    <property type="component" value="Unassembled WGS sequence"/>
</dbReference>
<dbReference type="InterPro" id="IPR007569">
    <property type="entry name" value="DUF559"/>
</dbReference>
<dbReference type="Gene3D" id="3.40.960.10">
    <property type="entry name" value="VSR Endonuclease"/>
    <property type="match status" value="1"/>
</dbReference>
<dbReference type="Pfam" id="PF04480">
    <property type="entry name" value="DUF559"/>
    <property type="match status" value="1"/>
</dbReference>
<comment type="caution">
    <text evidence="2">The sequence shown here is derived from an EMBL/GenBank/DDBJ whole genome shotgun (WGS) entry which is preliminary data.</text>
</comment>
<accession>A0A3L7A0K8</accession>
<dbReference type="OrthoDB" id="3173471at2"/>
<name>A0A3L7A0K8_9MICO</name>
<evidence type="ECO:0000313" key="3">
    <source>
        <dbReference type="Proteomes" id="UP000270299"/>
    </source>
</evidence>
<dbReference type="EMBL" id="RCUV01000002">
    <property type="protein sequence ID" value="RLP73520.1"/>
    <property type="molecule type" value="Genomic_DNA"/>
</dbReference>
<dbReference type="AlphaFoldDB" id="A0A3L7A0K8"/>
<evidence type="ECO:0000259" key="1">
    <source>
        <dbReference type="Pfam" id="PF04480"/>
    </source>
</evidence>
<feature type="domain" description="DUF559" evidence="1">
    <location>
        <begin position="251"/>
        <end position="312"/>
    </location>
</feature>
<reference evidence="2 3" key="1">
    <citation type="submission" date="2018-10" db="EMBL/GenBank/DDBJ databases">
        <authorList>
            <person name="Li J."/>
        </authorList>
    </citation>
    <scope>NUCLEOTIDE SEQUENCE [LARGE SCALE GENOMIC DNA]</scope>
    <source>
        <strain evidence="2 3">CCTCC AB209002</strain>
    </source>
</reference>
<organism evidence="2 3">
    <name type="scientific">Mycetocola manganoxydans</name>
    <dbReference type="NCBI Taxonomy" id="699879"/>
    <lineage>
        <taxon>Bacteria</taxon>
        <taxon>Bacillati</taxon>
        <taxon>Actinomycetota</taxon>
        <taxon>Actinomycetes</taxon>
        <taxon>Micrococcales</taxon>
        <taxon>Microbacteriaceae</taxon>
        <taxon>Mycetocola</taxon>
    </lineage>
</organism>
<proteinExistence type="predicted"/>
<dbReference type="InterPro" id="IPR011335">
    <property type="entry name" value="Restrct_endonuc-II-like"/>
</dbReference>
<dbReference type="SUPFAM" id="SSF52980">
    <property type="entry name" value="Restriction endonuclease-like"/>
    <property type="match status" value="1"/>
</dbReference>
<gene>
    <name evidence="2" type="ORF">D9V29_02245</name>
</gene>
<evidence type="ECO:0000313" key="2">
    <source>
        <dbReference type="EMBL" id="RLP73520.1"/>
    </source>
</evidence>
<protein>
    <submittedName>
        <fullName evidence="2">DUF559 domain-containing protein</fullName>
    </submittedName>
</protein>
<sequence length="323" mass="35743">MLSPRPLPSNLPTSFTYHEARRHGVGRSRLHSPDLEHLFRGVWARAAVDSSAADSDPAELIRTEVRHLAQAYSNRMLPTEFFSHTTAATLWGVPLPRLEDRLIDVSVFRPRRAPKGAGVRGHTLDPNLVHVTTHRGLRLATPASTWANLGPLLHPYDLVAAGDAIVCQRTSAGGSGVTQPPIATLDQLRAAIDAGRRPGVGALRDALGRIRTGSWSRLETWVRLILVDAGLPEPVLNFDAFADAGSFLGCVDLAYPDLKIAIEYEGAHHWQTPEQIQRDIDRLERLVENGWRIVRLTKRHVFSDPAEVVRRVSVARTQRAAQR</sequence>